<feature type="domain" description="ABC transporter" evidence="7">
    <location>
        <begin position="5"/>
        <end position="235"/>
    </location>
</feature>
<dbReference type="PANTHER" id="PTHR43875:SF15">
    <property type="entry name" value="TREHALOSE IMPORT ATP-BINDING PROTEIN SUGC"/>
    <property type="match status" value="1"/>
</dbReference>
<dbReference type="FunFam" id="3.40.50.300:FF:000042">
    <property type="entry name" value="Maltose/maltodextrin ABC transporter, ATP-binding protein"/>
    <property type="match status" value="1"/>
</dbReference>
<evidence type="ECO:0000256" key="3">
    <source>
        <dbReference type="ARBA" id="ARBA00022741"/>
    </source>
</evidence>
<dbReference type="GO" id="GO:0055052">
    <property type="term" value="C:ATP-binding cassette (ABC) transporter complex, substrate-binding subunit-containing"/>
    <property type="evidence" value="ECO:0007669"/>
    <property type="project" value="TreeGrafter"/>
</dbReference>
<dbReference type="GO" id="GO:0005524">
    <property type="term" value="F:ATP binding"/>
    <property type="evidence" value="ECO:0007669"/>
    <property type="project" value="UniProtKB-KW"/>
</dbReference>
<dbReference type="Pfam" id="PF08402">
    <property type="entry name" value="TOBE_2"/>
    <property type="match status" value="1"/>
</dbReference>
<dbReference type="InterPro" id="IPR003439">
    <property type="entry name" value="ABC_transporter-like_ATP-bd"/>
</dbReference>
<dbReference type="InterPro" id="IPR027417">
    <property type="entry name" value="P-loop_NTPase"/>
</dbReference>
<comment type="caution">
    <text evidence="8">The sequence shown here is derived from an EMBL/GenBank/DDBJ whole genome shotgun (WGS) entry which is preliminary data.</text>
</comment>
<accession>A0A3D4S3D2</accession>
<keyword evidence="1" id="KW-0813">Transport</keyword>
<evidence type="ECO:0000313" key="9">
    <source>
        <dbReference type="Proteomes" id="UP000262195"/>
    </source>
</evidence>
<dbReference type="InterPro" id="IPR012340">
    <property type="entry name" value="NA-bd_OB-fold"/>
</dbReference>
<evidence type="ECO:0000256" key="1">
    <source>
        <dbReference type="ARBA" id="ARBA00022448"/>
    </source>
</evidence>
<protein>
    <submittedName>
        <fullName evidence="8">ABC transporter ATP-binding protein</fullName>
    </submittedName>
</protein>
<dbReference type="PROSITE" id="PS50893">
    <property type="entry name" value="ABC_TRANSPORTER_2"/>
    <property type="match status" value="1"/>
</dbReference>
<dbReference type="InterPro" id="IPR047641">
    <property type="entry name" value="ABC_transpr_MalK/UgpC-like"/>
</dbReference>
<dbReference type="Gene3D" id="2.40.50.100">
    <property type="match status" value="1"/>
</dbReference>
<gene>
    <name evidence="8" type="ORF">DIW15_01325</name>
</gene>
<evidence type="ECO:0000313" key="8">
    <source>
        <dbReference type="EMBL" id="HCS93333.1"/>
    </source>
</evidence>
<evidence type="ECO:0000259" key="7">
    <source>
        <dbReference type="PROSITE" id="PS50893"/>
    </source>
</evidence>
<organism evidence="8 9">
    <name type="scientific">Bavariicoccus seileri</name>
    <dbReference type="NCBI Taxonomy" id="549685"/>
    <lineage>
        <taxon>Bacteria</taxon>
        <taxon>Bacillati</taxon>
        <taxon>Bacillota</taxon>
        <taxon>Bacilli</taxon>
        <taxon>Lactobacillales</taxon>
        <taxon>Enterococcaceae</taxon>
        <taxon>Bavariicoccus</taxon>
    </lineage>
</organism>
<dbReference type="SUPFAM" id="SSF50331">
    <property type="entry name" value="MOP-like"/>
    <property type="match status" value="1"/>
</dbReference>
<dbReference type="EMBL" id="DQHO01000011">
    <property type="protein sequence ID" value="HCS93333.1"/>
    <property type="molecule type" value="Genomic_DNA"/>
</dbReference>
<evidence type="ECO:0000256" key="5">
    <source>
        <dbReference type="ARBA" id="ARBA00022967"/>
    </source>
</evidence>
<evidence type="ECO:0000256" key="2">
    <source>
        <dbReference type="ARBA" id="ARBA00022475"/>
    </source>
</evidence>
<dbReference type="Gene3D" id="3.40.50.300">
    <property type="entry name" value="P-loop containing nucleotide triphosphate hydrolases"/>
    <property type="match status" value="1"/>
</dbReference>
<dbReference type="InterPro" id="IPR008995">
    <property type="entry name" value="Mo/tungstate-bd_C_term_dom"/>
</dbReference>
<dbReference type="Gene3D" id="2.40.50.140">
    <property type="entry name" value="Nucleic acid-binding proteins"/>
    <property type="match status" value="1"/>
</dbReference>
<proteinExistence type="predicted"/>
<evidence type="ECO:0000256" key="4">
    <source>
        <dbReference type="ARBA" id="ARBA00022840"/>
    </source>
</evidence>
<keyword evidence="2" id="KW-1003">Cell membrane</keyword>
<dbReference type="GO" id="GO:0016887">
    <property type="term" value="F:ATP hydrolysis activity"/>
    <property type="evidence" value="ECO:0007669"/>
    <property type="project" value="InterPro"/>
</dbReference>
<sequence>MGKEIEMINVSKSYGDTAVLNDINLQINAGERIVLLGPSGSGKSTLLRMIAGLEEITKGDLMLDHQKANAISSGDRDIAMVFQNYALYPHMTVEDNITFALKANKVSKTEIKTRLDEALDMLGLTLFRKRLPKDLSGGQRQRTALARAIVKRTDYFLLDEPLSNLDVRLRLDARKELFNIHQKYHQTFVYVTHDQIEAMTLANRIVLLHEGHIQMFDTPDNVYQKPANVFTATFIGSPGMNTAEVGYNQGKVTFDDQKIDLPKEWSEYLDLSGAKQLIIGIRPEHLSILKDSNEFSLSGKVVYKELLGQSHAITIEIASQEWVVLTESDVYHLGETVQLAINPSKIHFFNVDTTQNIGYPASRQ</sequence>
<evidence type="ECO:0000256" key="6">
    <source>
        <dbReference type="ARBA" id="ARBA00023136"/>
    </source>
</evidence>
<dbReference type="PANTHER" id="PTHR43875">
    <property type="entry name" value="MALTODEXTRIN IMPORT ATP-BINDING PROTEIN MSMX"/>
    <property type="match status" value="1"/>
</dbReference>
<dbReference type="Proteomes" id="UP000262195">
    <property type="component" value="Unassembled WGS sequence"/>
</dbReference>
<keyword evidence="4 8" id="KW-0067">ATP-binding</keyword>
<dbReference type="GO" id="GO:0140359">
    <property type="term" value="F:ABC-type transporter activity"/>
    <property type="evidence" value="ECO:0007669"/>
    <property type="project" value="UniProtKB-ARBA"/>
</dbReference>
<dbReference type="SUPFAM" id="SSF52540">
    <property type="entry name" value="P-loop containing nucleoside triphosphate hydrolases"/>
    <property type="match status" value="1"/>
</dbReference>
<dbReference type="SMART" id="SM00382">
    <property type="entry name" value="AAA"/>
    <property type="match status" value="1"/>
</dbReference>
<dbReference type="AlphaFoldDB" id="A0A3D4S3D2"/>
<dbReference type="InterPro" id="IPR003593">
    <property type="entry name" value="AAA+_ATPase"/>
</dbReference>
<name>A0A3D4S3D2_9ENTE</name>
<dbReference type="InterPro" id="IPR013611">
    <property type="entry name" value="Transp-assoc_OB_typ2"/>
</dbReference>
<keyword evidence="6" id="KW-0472">Membrane</keyword>
<keyword evidence="5" id="KW-1278">Translocase</keyword>
<dbReference type="Pfam" id="PF00005">
    <property type="entry name" value="ABC_tran"/>
    <property type="match status" value="1"/>
</dbReference>
<keyword evidence="3" id="KW-0547">Nucleotide-binding</keyword>
<dbReference type="STRING" id="1121105.GCA_000421665_01757"/>
<reference evidence="8 9" key="1">
    <citation type="journal article" date="2018" name="Nat. Biotechnol.">
        <title>A standardized bacterial taxonomy based on genome phylogeny substantially revises the tree of life.</title>
        <authorList>
            <person name="Parks D.H."/>
            <person name="Chuvochina M."/>
            <person name="Waite D.W."/>
            <person name="Rinke C."/>
            <person name="Skarshewski A."/>
            <person name="Chaumeil P.A."/>
            <person name="Hugenholtz P."/>
        </authorList>
    </citation>
    <scope>NUCLEOTIDE SEQUENCE [LARGE SCALE GENOMIC DNA]</scope>
    <source>
        <strain evidence="8">UBA11306</strain>
    </source>
</reference>